<dbReference type="VEuPathDB" id="FungiDB:MELLADRAFT_87694"/>
<gene>
    <name evidence="1" type="ORF">MELLADRAFT_87694</name>
</gene>
<proteinExistence type="predicted"/>
<name>F4RPC5_MELLP</name>
<dbReference type="HOGENOM" id="CLU_2158958_0_0_1"/>
<reference evidence="2" key="1">
    <citation type="journal article" date="2011" name="Proc. Natl. Acad. Sci. U.S.A.">
        <title>Obligate biotrophy features unraveled by the genomic analysis of rust fungi.</title>
        <authorList>
            <person name="Duplessis S."/>
            <person name="Cuomo C.A."/>
            <person name="Lin Y.-C."/>
            <person name="Aerts A."/>
            <person name="Tisserant E."/>
            <person name="Veneault-Fourrey C."/>
            <person name="Joly D.L."/>
            <person name="Hacquard S."/>
            <person name="Amselem J."/>
            <person name="Cantarel B.L."/>
            <person name="Chiu R."/>
            <person name="Coutinho P.M."/>
            <person name="Feau N."/>
            <person name="Field M."/>
            <person name="Frey P."/>
            <person name="Gelhaye E."/>
            <person name="Goldberg J."/>
            <person name="Grabherr M.G."/>
            <person name="Kodira C.D."/>
            <person name="Kohler A."/>
            <person name="Kuees U."/>
            <person name="Lindquist E.A."/>
            <person name="Lucas S.M."/>
            <person name="Mago R."/>
            <person name="Mauceli E."/>
            <person name="Morin E."/>
            <person name="Murat C."/>
            <person name="Pangilinan J.L."/>
            <person name="Park R."/>
            <person name="Pearson M."/>
            <person name="Quesneville H."/>
            <person name="Rouhier N."/>
            <person name="Sakthikumar S."/>
            <person name="Salamov A.A."/>
            <person name="Schmutz J."/>
            <person name="Selles B."/>
            <person name="Shapiro H."/>
            <person name="Tanguay P."/>
            <person name="Tuskan G.A."/>
            <person name="Henrissat B."/>
            <person name="Van de Peer Y."/>
            <person name="Rouze P."/>
            <person name="Ellis J.G."/>
            <person name="Dodds P.N."/>
            <person name="Schein J.E."/>
            <person name="Zhong S."/>
            <person name="Hamelin R.C."/>
            <person name="Grigoriev I.V."/>
            <person name="Szabo L.J."/>
            <person name="Martin F."/>
        </authorList>
    </citation>
    <scope>NUCLEOTIDE SEQUENCE [LARGE SCALE GENOMIC DNA]</scope>
    <source>
        <strain evidence="2">98AG31 / pathotype 3-4-7</strain>
    </source>
</reference>
<evidence type="ECO:0000313" key="1">
    <source>
        <dbReference type="EMBL" id="EGG05872.1"/>
    </source>
</evidence>
<evidence type="ECO:0000313" key="2">
    <source>
        <dbReference type="Proteomes" id="UP000001072"/>
    </source>
</evidence>
<organism evidence="2">
    <name type="scientific">Melampsora larici-populina (strain 98AG31 / pathotype 3-4-7)</name>
    <name type="common">Poplar leaf rust fungus</name>
    <dbReference type="NCBI Taxonomy" id="747676"/>
    <lineage>
        <taxon>Eukaryota</taxon>
        <taxon>Fungi</taxon>
        <taxon>Dikarya</taxon>
        <taxon>Basidiomycota</taxon>
        <taxon>Pucciniomycotina</taxon>
        <taxon>Pucciniomycetes</taxon>
        <taxon>Pucciniales</taxon>
        <taxon>Melampsoraceae</taxon>
        <taxon>Melampsora</taxon>
    </lineage>
</organism>
<dbReference type="InParanoid" id="F4RPC5"/>
<sequence>MSRLAIKLHSYRILQQILIQHGLGTLLNSFQVQLQHQPYLQHQLQHQSRPGKVYQTNILQRIAYVLLRQILQQSQLTLAQIPKLPSSVLHSLPHLSVHPDHSLHLLIQTAQ</sequence>
<dbReference type="GeneID" id="18934610"/>
<accession>F4RPC5</accession>
<dbReference type="Proteomes" id="UP000001072">
    <property type="component" value="Unassembled WGS sequence"/>
</dbReference>
<dbReference type="RefSeq" id="XP_007410928.1">
    <property type="nucleotide sequence ID" value="XM_007410866.1"/>
</dbReference>
<dbReference type="KEGG" id="mlr:MELLADRAFT_87694"/>
<protein>
    <submittedName>
        <fullName evidence="1">Uncharacterized protein</fullName>
    </submittedName>
</protein>
<dbReference type="EMBL" id="GL883111">
    <property type="protein sequence ID" value="EGG05872.1"/>
    <property type="molecule type" value="Genomic_DNA"/>
</dbReference>
<dbReference type="AlphaFoldDB" id="F4RPC5"/>
<keyword evidence="2" id="KW-1185">Reference proteome</keyword>